<evidence type="ECO:0000256" key="3">
    <source>
        <dbReference type="ARBA" id="ARBA00023125"/>
    </source>
</evidence>
<dbReference type="GO" id="GO:0003677">
    <property type="term" value="F:DNA binding"/>
    <property type="evidence" value="ECO:0007669"/>
    <property type="project" value="UniProtKB-KW"/>
</dbReference>
<dbReference type="EMBL" id="VRYY01000278">
    <property type="protein sequence ID" value="MBG3877387.1"/>
    <property type="molecule type" value="Genomic_DNA"/>
</dbReference>
<dbReference type="Proteomes" id="UP001194469">
    <property type="component" value="Unassembled WGS sequence"/>
</dbReference>
<evidence type="ECO:0000256" key="2">
    <source>
        <dbReference type="ARBA" id="ARBA00023067"/>
    </source>
</evidence>
<evidence type="ECO:0000256" key="4">
    <source>
        <dbReference type="RuleBase" id="RU003939"/>
    </source>
</evidence>
<evidence type="ECO:0000313" key="5">
    <source>
        <dbReference type="EMBL" id="MBG3877387.1"/>
    </source>
</evidence>
<dbReference type="PANTHER" id="PTHR33175">
    <property type="entry name" value="DNA-BINDING PROTEIN HU"/>
    <property type="match status" value="1"/>
</dbReference>
<keyword evidence="2" id="KW-0226">DNA condensation</keyword>
<dbReference type="InterPro" id="IPR020816">
    <property type="entry name" value="Histone-like_DNA-bd_CS"/>
</dbReference>
<dbReference type="InterPro" id="IPR010992">
    <property type="entry name" value="IHF-like_DNA-bd_dom_sf"/>
</dbReference>
<gene>
    <name evidence="5" type="ORF">FVW20_10235</name>
</gene>
<comment type="caution">
    <text evidence="5">The sequence shown here is derived from an EMBL/GenBank/DDBJ whole genome shotgun (WGS) entry which is preliminary data.</text>
</comment>
<proteinExistence type="inferred from homology"/>
<sequence>MTKAELVEKIRAKAGLASKVQAEGALDATIAVLADALAAGESVTFTGFGSFKVTERAARKGRNPRTGEEITIPSGKVVKFTPGKLLKDSVK</sequence>
<dbReference type="SMART" id="SM00411">
    <property type="entry name" value="BHL"/>
    <property type="match status" value="1"/>
</dbReference>
<dbReference type="SUPFAM" id="SSF47729">
    <property type="entry name" value="IHF-like DNA-binding proteins"/>
    <property type="match status" value="1"/>
</dbReference>
<dbReference type="PANTHER" id="PTHR33175:SF3">
    <property type="entry name" value="DNA-BINDING PROTEIN HU-BETA"/>
    <property type="match status" value="1"/>
</dbReference>
<evidence type="ECO:0000313" key="6">
    <source>
        <dbReference type="Proteomes" id="UP001194469"/>
    </source>
</evidence>
<keyword evidence="3 5" id="KW-0238">DNA-binding</keyword>
<name>A0ABS0J4N5_9BACT</name>
<reference evidence="5 6" key="1">
    <citation type="submission" date="2019-08" db="EMBL/GenBank/DDBJ databases">
        <authorList>
            <person name="Luo N."/>
        </authorList>
    </citation>
    <scope>NUCLEOTIDE SEQUENCE [LARGE SCALE GENOMIC DNA]</scope>
    <source>
        <strain evidence="5 6">NCIMB 9442</strain>
    </source>
</reference>
<dbReference type="PRINTS" id="PR01727">
    <property type="entry name" value="DNABINDINGHU"/>
</dbReference>
<organism evidence="5 6">
    <name type="scientific">Nitratidesulfovibrio oxamicus</name>
    <dbReference type="NCBI Taxonomy" id="32016"/>
    <lineage>
        <taxon>Bacteria</taxon>
        <taxon>Pseudomonadati</taxon>
        <taxon>Thermodesulfobacteriota</taxon>
        <taxon>Desulfovibrionia</taxon>
        <taxon>Desulfovibrionales</taxon>
        <taxon>Desulfovibrionaceae</taxon>
        <taxon>Nitratidesulfovibrio</taxon>
    </lineage>
</organism>
<comment type="similarity">
    <text evidence="1 4">Belongs to the bacterial histone-like protein family.</text>
</comment>
<keyword evidence="6" id="KW-1185">Reference proteome</keyword>
<dbReference type="InterPro" id="IPR000119">
    <property type="entry name" value="Hist_DNA-bd"/>
</dbReference>
<accession>A0ABS0J4N5</accession>
<dbReference type="CDD" id="cd13831">
    <property type="entry name" value="HU"/>
    <property type="match status" value="1"/>
</dbReference>
<dbReference type="Gene3D" id="4.10.520.10">
    <property type="entry name" value="IHF-like DNA-binding proteins"/>
    <property type="match status" value="1"/>
</dbReference>
<dbReference type="Pfam" id="PF00216">
    <property type="entry name" value="Bac_DNA_binding"/>
    <property type="match status" value="1"/>
</dbReference>
<protein>
    <submittedName>
        <fullName evidence="5">HU family DNA-binding protein</fullName>
    </submittedName>
</protein>
<dbReference type="PROSITE" id="PS00045">
    <property type="entry name" value="HISTONE_LIKE"/>
    <property type="match status" value="1"/>
</dbReference>
<dbReference type="RefSeq" id="WP_007526990.1">
    <property type="nucleotide sequence ID" value="NZ_VRYY01000278.1"/>
</dbReference>
<evidence type="ECO:0000256" key="1">
    <source>
        <dbReference type="ARBA" id="ARBA00010529"/>
    </source>
</evidence>